<feature type="region of interest" description="Disordered" evidence="1">
    <location>
        <begin position="128"/>
        <end position="276"/>
    </location>
</feature>
<dbReference type="Proteomes" id="UP000008495">
    <property type="component" value="Unassembled WGS sequence"/>
</dbReference>
<comment type="caution">
    <text evidence="2">The sequence shown here is derived from an EMBL/GenBank/DDBJ whole genome shotgun (WGS) entry which is preliminary data.</text>
</comment>
<name>K6VMA2_9MICO</name>
<feature type="compositionally biased region" description="Low complexity" evidence="1">
    <location>
        <begin position="265"/>
        <end position="274"/>
    </location>
</feature>
<reference evidence="2 3" key="1">
    <citation type="submission" date="2012-08" db="EMBL/GenBank/DDBJ databases">
        <title>Whole genome shotgun sequence of Austwickia chelonae NBRC 105200.</title>
        <authorList>
            <person name="Yoshida I."/>
            <person name="Hosoyama A."/>
            <person name="Tsuchikane K."/>
            <person name="Katsumata H."/>
            <person name="Ando Y."/>
            <person name="Ohji S."/>
            <person name="Hamada M."/>
            <person name="Tamura T."/>
            <person name="Yamazoe A."/>
            <person name="Yamazaki S."/>
            <person name="Fujita N."/>
        </authorList>
    </citation>
    <scope>NUCLEOTIDE SEQUENCE [LARGE SCALE GENOMIC DNA]</scope>
    <source>
        <strain evidence="2 3">NBRC 105200</strain>
    </source>
</reference>
<gene>
    <name evidence="2" type="ORF">AUCHE_08_01220</name>
</gene>
<feature type="compositionally biased region" description="Low complexity" evidence="1">
    <location>
        <begin position="212"/>
        <end position="229"/>
    </location>
</feature>
<evidence type="ECO:0008006" key="4">
    <source>
        <dbReference type="Google" id="ProtNLM"/>
    </source>
</evidence>
<dbReference type="EMBL" id="BAGZ01000008">
    <property type="protein sequence ID" value="GAB77879.1"/>
    <property type="molecule type" value="Genomic_DNA"/>
</dbReference>
<sequence length="312" mass="31802">MSELRRDIAEAAARMVVTFGTRSAMRDLAEELGAEEQVVELAACTYAGAAGLVALTSDRVIAIRDDYSKHQVQFVLIREVATVDYDPTVHDGFALFSSSGRLVVRKMRREDGDRLVDALLTRAPHIVVHVTRPSGGPGGSPQERLGRHRKPAAVRPGDQPGRPQPRAVPGATPDPLVAPKVPPAIAAQANAAQAASQAVQPPANPPTGNLPGVGAAPGTPGGTPTAGIPTVPPVGPPGFTPGFGGSPTPTAAPPAPAAPAPAAPAPGLAQGATGRPATDKEILLGVLADLHAQGVLTAEEFAAKVRQIVSQP</sequence>
<feature type="compositionally biased region" description="Pro residues" evidence="1">
    <location>
        <begin position="250"/>
        <end position="264"/>
    </location>
</feature>
<evidence type="ECO:0000313" key="2">
    <source>
        <dbReference type="EMBL" id="GAB77879.1"/>
    </source>
</evidence>
<feature type="compositionally biased region" description="Pro residues" evidence="1">
    <location>
        <begin position="230"/>
        <end position="239"/>
    </location>
</feature>
<protein>
    <recommendedName>
        <fullName evidence="4">SHOCT domain-containing protein</fullName>
    </recommendedName>
</protein>
<evidence type="ECO:0000256" key="1">
    <source>
        <dbReference type="SAM" id="MobiDB-lite"/>
    </source>
</evidence>
<accession>K6VMA2</accession>
<dbReference type="AlphaFoldDB" id="K6VMA2"/>
<dbReference type="STRING" id="100225.SAMN05421595_0390"/>
<organism evidence="2 3">
    <name type="scientific">Austwickia chelonae NBRC 105200</name>
    <dbReference type="NCBI Taxonomy" id="1184607"/>
    <lineage>
        <taxon>Bacteria</taxon>
        <taxon>Bacillati</taxon>
        <taxon>Actinomycetota</taxon>
        <taxon>Actinomycetes</taxon>
        <taxon>Micrococcales</taxon>
        <taxon>Dermatophilaceae</taxon>
        <taxon>Austwickia</taxon>
    </lineage>
</organism>
<keyword evidence="3" id="KW-1185">Reference proteome</keyword>
<proteinExistence type="predicted"/>
<evidence type="ECO:0000313" key="3">
    <source>
        <dbReference type="Proteomes" id="UP000008495"/>
    </source>
</evidence>
<dbReference type="RefSeq" id="WP_006502631.1">
    <property type="nucleotide sequence ID" value="NZ_BAGZ01000008.1"/>
</dbReference>
<dbReference type="OrthoDB" id="5149635at2"/>
<dbReference type="eggNOG" id="ENOG50349SM">
    <property type="taxonomic scope" value="Bacteria"/>
</dbReference>
<feature type="compositionally biased region" description="Low complexity" evidence="1">
    <location>
        <begin position="183"/>
        <end position="201"/>
    </location>
</feature>
<feature type="compositionally biased region" description="Low complexity" evidence="1">
    <location>
        <begin position="155"/>
        <end position="165"/>
    </location>
</feature>